<protein>
    <recommendedName>
        <fullName evidence="6">Lysozyme</fullName>
        <ecNumber evidence="6">3.2.1.17</ecNumber>
    </recommendedName>
</protein>
<evidence type="ECO:0000256" key="2">
    <source>
        <dbReference type="ARBA" id="ARBA00022529"/>
    </source>
</evidence>
<dbReference type="InterPro" id="IPR034690">
    <property type="entry name" value="Endolysin_T4_type"/>
</dbReference>
<dbReference type="PANTHER" id="PTHR38107">
    <property type="match status" value="1"/>
</dbReference>
<dbReference type="Gene3D" id="1.10.530.40">
    <property type="match status" value="1"/>
</dbReference>
<evidence type="ECO:0000256" key="4">
    <source>
        <dbReference type="ARBA" id="ARBA00022801"/>
    </source>
</evidence>
<dbReference type="EMBL" id="JBHLTM010000063">
    <property type="protein sequence ID" value="MFC0686291.1"/>
    <property type="molecule type" value="Genomic_DNA"/>
</dbReference>
<dbReference type="Proteomes" id="UP001589858">
    <property type="component" value="Unassembled WGS sequence"/>
</dbReference>
<evidence type="ECO:0000313" key="7">
    <source>
        <dbReference type="EMBL" id="MFC0686291.1"/>
    </source>
</evidence>
<keyword evidence="5 6" id="KW-0326">Glycosidase</keyword>
<evidence type="ECO:0000256" key="6">
    <source>
        <dbReference type="RuleBase" id="RU003788"/>
    </source>
</evidence>
<comment type="similarity">
    <text evidence="6">Belongs to the glycosyl hydrolase 24 family.</text>
</comment>
<dbReference type="HAMAP" id="MF_04110">
    <property type="entry name" value="ENDOLYSIN_T4"/>
    <property type="match status" value="1"/>
</dbReference>
<dbReference type="InterPro" id="IPR051018">
    <property type="entry name" value="Bacteriophage_GH24"/>
</dbReference>
<evidence type="ECO:0000313" key="8">
    <source>
        <dbReference type="Proteomes" id="UP001589858"/>
    </source>
</evidence>
<keyword evidence="4 6" id="KW-0378">Hydrolase</keyword>
<dbReference type="CDD" id="cd16900">
    <property type="entry name" value="endolysin_R21-like"/>
    <property type="match status" value="1"/>
</dbReference>
<dbReference type="PANTHER" id="PTHR38107:SF3">
    <property type="entry name" value="LYSOZYME RRRD-RELATED"/>
    <property type="match status" value="1"/>
</dbReference>
<accession>A0ABV6SAM2</accession>
<organism evidence="7 8">
    <name type="scientific">Novosphingobium clariflavum</name>
    <dbReference type="NCBI Taxonomy" id="2029884"/>
    <lineage>
        <taxon>Bacteria</taxon>
        <taxon>Pseudomonadati</taxon>
        <taxon>Pseudomonadota</taxon>
        <taxon>Alphaproteobacteria</taxon>
        <taxon>Sphingomonadales</taxon>
        <taxon>Sphingomonadaceae</taxon>
        <taxon>Novosphingobium</taxon>
    </lineage>
</organism>
<dbReference type="EC" id="3.2.1.17" evidence="6"/>
<proteinExistence type="inferred from homology"/>
<comment type="caution">
    <text evidence="7">The sequence shown here is derived from an EMBL/GenBank/DDBJ whole genome shotgun (WGS) entry which is preliminary data.</text>
</comment>
<gene>
    <name evidence="7" type="ORF">ACFFF8_17015</name>
</gene>
<name>A0ABV6SAM2_9SPHN</name>
<keyword evidence="2 6" id="KW-0929">Antimicrobial</keyword>
<reference evidence="7 8" key="1">
    <citation type="submission" date="2024-09" db="EMBL/GenBank/DDBJ databases">
        <authorList>
            <person name="Sun Q."/>
            <person name="Mori K."/>
        </authorList>
    </citation>
    <scope>NUCLEOTIDE SEQUENCE [LARGE SCALE GENOMIC DNA]</scope>
    <source>
        <strain evidence="7 8">CICC 11035S</strain>
    </source>
</reference>
<dbReference type="Pfam" id="PF00959">
    <property type="entry name" value="Phage_lysozyme"/>
    <property type="match status" value="1"/>
</dbReference>
<comment type="catalytic activity">
    <reaction evidence="1 6">
        <text>Hydrolysis of (1-&gt;4)-beta-linkages between N-acetylmuramic acid and N-acetyl-D-glucosamine residues in a peptidoglycan and between N-acetyl-D-glucosamine residues in chitodextrins.</text>
        <dbReference type="EC" id="3.2.1.17"/>
    </reaction>
</comment>
<dbReference type="SUPFAM" id="SSF53955">
    <property type="entry name" value="Lysozyme-like"/>
    <property type="match status" value="1"/>
</dbReference>
<dbReference type="RefSeq" id="WP_267220811.1">
    <property type="nucleotide sequence ID" value="NZ_JAPCWC010000008.1"/>
</dbReference>
<evidence type="ECO:0000256" key="5">
    <source>
        <dbReference type="ARBA" id="ARBA00023295"/>
    </source>
</evidence>
<dbReference type="InterPro" id="IPR023347">
    <property type="entry name" value="Lysozyme_dom_sf"/>
</dbReference>
<evidence type="ECO:0000256" key="1">
    <source>
        <dbReference type="ARBA" id="ARBA00000632"/>
    </source>
</evidence>
<dbReference type="InterPro" id="IPR023346">
    <property type="entry name" value="Lysozyme-like_dom_sf"/>
</dbReference>
<dbReference type="InterPro" id="IPR002196">
    <property type="entry name" value="Glyco_hydro_24"/>
</dbReference>
<keyword evidence="8" id="KW-1185">Reference proteome</keyword>
<keyword evidence="3 6" id="KW-0081">Bacteriolytic enzyme</keyword>
<sequence>MATSDQNSARKPLAALIGTGAAAALVALVGAWEGKSNDPYRDIVGVWTVCYGETQAPMRRYTDKECSDMLAARLADYAGPVLQRNPELAGHDNQVIAASSLAYNIGAANYAKSTVARRFSARDWRGACDAFLMWNRAGGRVVKGLDNRRRAERAVCLKGL</sequence>
<evidence type="ECO:0000256" key="3">
    <source>
        <dbReference type="ARBA" id="ARBA00022638"/>
    </source>
</evidence>